<dbReference type="GO" id="GO:0018169">
    <property type="term" value="F:ribosomal S6-glutamic acid ligase activity"/>
    <property type="evidence" value="ECO:0007669"/>
    <property type="project" value="TreeGrafter"/>
</dbReference>
<reference evidence="4 5" key="1">
    <citation type="submission" date="2019-09" db="EMBL/GenBank/DDBJ databases">
        <title>Nitrincola iocasae sp. nov., a bacterium isolated from the sediment collected at a cold seep field in South China Sea.</title>
        <authorList>
            <person name="Zhang H."/>
            <person name="Wang H."/>
            <person name="Li C."/>
        </authorList>
    </citation>
    <scope>NUCLEOTIDE SEQUENCE [LARGE SCALE GENOMIC DNA]</scope>
    <source>
        <strain evidence="4 5">KXZD1103</strain>
    </source>
</reference>
<dbReference type="GO" id="GO:0046872">
    <property type="term" value="F:metal ion binding"/>
    <property type="evidence" value="ECO:0007669"/>
    <property type="project" value="InterPro"/>
</dbReference>
<dbReference type="RefSeq" id="WP_151054167.1">
    <property type="nucleotide sequence ID" value="NZ_CP044222.1"/>
</dbReference>
<dbReference type="InterPro" id="IPR011758">
    <property type="entry name" value="RimK-rel_E_lig"/>
</dbReference>
<dbReference type="Proteomes" id="UP000325606">
    <property type="component" value="Chromosome"/>
</dbReference>
<keyword evidence="4" id="KW-0436">Ligase</keyword>
<dbReference type="InterPro" id="IPR011761">
    <property type="entry name" value="ATP-grasp"/>
</dbReference>
<dbReference type="EMBL" id="CP044222">
    <property type="protein sequence ID" value="QEW06131.1"/>
    <property type="molecule type" value="Genomic_DNA"/>
</dbReference>
<accession>A0A5J6LD09</accession>
<dbReference type="Pfam" id="PF14397">
    <property type="entry name" value="ATPgrasp_ST"/>
    <property type="match status" value="1"/>
</dbReference>
<dbReference type="GO" id="GO:0005524">
    <property type="term" value="F:ATP binding"/>
    <property type="evidence" value="ECO:0007669"/>
    <property type="project" value="UniProtKB-UniRule"/>
</dbReference>
<dbReference type="GO" id="GO:0009432">
    <property type="term" value="P:SOS response"/>
    <property type="evidence" value="ECO:0007669"/>
    <property type="project" value="TreeGrafter"/>
</dbReference>
<evidence type="ECO:0000256" key="1">
    <source>
        <dbReference type="ARBA" id="ARBA00023211"/>
    </source>
</evidence>
<dbReference type="KEGG" id="nik:F5I99_06245"/>
<keyword evidence="2" id="KW-0067">ATP-binding</keyword>
<evidence type="ECO:0000259" key="3">
    <source>
        <dbReference type="PROSITE" id="PS50975"/>
    </source>
</evidence>
<evidence type="ECO:0000313" key="5">
    <source>
        <dbReference type="Proteomes" id="UP000325606"/>
    </source>
</evidence>
<dbReference type="InterPro" id="IPR039523">
    <property type="entry name" value="RimK-rel_E_lig_ATP-grasp"/>
</dbReference>
<dbReference type="GO" id="GO:0005737">
    <property type="term" value="C:cytoplasm"/>
    <property type="evidence" value="ECO:0007669"/>
    <property type="project" value="TreeGrafter"/>
</dbReference>
<keyword evidence="5" id="KW-1185">Reference proteome</keyword>
<dbReference type="SUPFAM" id="SSF56059">
    <property type="entry name" value="Glutathione synthetase ATP-binding domain-like"/>
    <property type="match status" value="1"/>
</dbReference>
<name>A0A5J6LD09_9GAMM</name>
<proteinExistence type="predicted"/>
<gene>
    <name evidence="4" type="ORF">F5I99_06245</name>
</gene>
<dbReference type="PROSITE" id="PS50975">
    <property type="entry name" value="ATP_GRASP"/>
    <property type="match status" value="1"/>
</dbReference>
<dbReference type="Gene3D" id="3.30.470.20">
    <property type="entry name" value="ATP-grasp fold, B domain"/>
    <property type="match status" value="1"/>
</dbReference>
<dbReference type="NCBIfam" id="TIGR02291">
    <property type="entry name" value="rimK_rel_E_lig"/>
    <property type="match status" value="1"/>
</dbReference>
<protein>
    <submittedName>
        <fullName evidence="4">Alpha-L-glutamate ligase-like protein</fullName>
    </submittedName>
</protein>
<keyword evidence="2" id="KW-0547">Nucleotide-binding</keyword>
<dbReference type="AlphaFoldDB" id="A0A5J6LD09"/>
<keyword evidence="1" id="KW-0464">Manganese</keyword>
<feature type="domain" description="ATP-grasp" evidence="3">
    <location>
        <begin position="44"/>
        <end position="295"/>
    </location>
</feature>
<dbReference type="PANTHER" id="PTHR21621">
    <property type="entry name" value="RIBOSOMAL PROTEIN S6 MODIFICATION PROTEIN"/>
    <property type="match status" value="1"/>
</dbReference>
<evidence type="ECO:0000256" key="2">
    <source>
        <dbReference type="PROSITE-ProRule" id="PRU00409"/>
    </source>
</evidence>
<sequence>MRWASPFRLQKAGILGMNCRNVDFIGRYNLRRFYPLVDDKLKTKLLAEEYGVATPALISVVRTQHEISHVEERLMQLQSFAIKPSRGSGGKGILVITGRHGDLFVKSSGAEITLEAIKRHLTNTLAGLYSLRGNPDVAIIEDLIEFDDTFEGYSYEGVPDIRIIVFRGYPVMAMLRLATHASDGKANLHQGAVGVGLDIATGRSLKAVQFTIPIERHPDTGKHLINMIIPDWEAMLLLASRCYEMSNLGYIGTDIVLDKSRGAQLLELNARPGLSIQVANGRGLLPRLRHIEKIRKPHKTAEGRVSYVMETFSAQGL</sequence>
<organism evidence="4 5">
    <name type="scientific">Nitrincola iocasae</name>
    <dbReference type="NCBI Taxonomy" id="2614693"/>
    <lineage>
        <taxon>Bacteria</taxon>
        <taxon>Pseudomonadati</taxon>
        <taxon>Pseudomonadota</taxon>
        <taxon>Gammaproteobacteria</taxon>
        <taxon>Oceanospirillales</taxon>
        <taxon>Oceanospirillaceae</taxon>
        <taxon>Nitrincola</taxon>
    </lineage>
</organism>
<evidence type="ECO:0000313" key="4">
    <source>
        <dbReference type="EMBL" id="QEW06131.1"/>
    </source>
</evidence>
<dbReference type="PANTHER" id="PTHR21621:SF0">
    <property type="entry name" value="BETA-CITRYLGLUTAMATE SYNTHASE B-RELATED"/>
    <property type="match status" value="1"/>
</dbReference>